<keyword evidence="1" id="KW-0472">Membrane</keyword>
<feature type="domain" description="EamA" evidence="2">
    <location>
        <begin position="1"/>
        <end position="130"/>
    </location>
</feature>
<dbReference type="SUPFAM" id="SSF103481">
    <property type="entry name" value="Multidrug resistance efflux transporter EmrE"/>
    <property type="match status" value="1"/>
</dbReference>
<dbReference type="InterPro" id="IPR037185">
    <property type="entry name" value="EmrE-like"/>
</dbReference>
<gene>
    <name evidence="3" type="ORF">VA7868_00310</name>
</gene>
<evidence type="ECO:0000259" key="2">
    <source>
        <dbReference type="Pfam" id="PF00892"/>
    </source>
</evidence>
<keyword evidence="4" id="KW-1185">Reference proteome</keyword>
<evidence type="ECO:0000256" key="1">
    <source>
        <dbReference type="SAM" id="Phobius"/>
    </source>
</evidence>
<accession>A0A1M5V8Z7</accession>
<sequence>MVACLTWAIDTLIRYPLLGAGYSTLQVVFTEHLILTVLISPFGWRYRHFFKQLNWRMVLCMLFIGGVGSALGTLAFTEAFHYLNPTLVILLQKLQPVVAILLACFVLKERIQSSFVLWAGILILGSLVMMWPDILTLSRHDLHTTRQGSDIIQGYLYALGAVVAWGGRNGLRKIPVTTTMSGKRNFVRTLLFRFHCVSCFNLFSACKHPAYGNR</sequence>
<keyword evidence="1" id="KW-0812">Transmembrane</keyword>
<protein>
    <submittedName>
        <fullName evidence="3">EamA-like transporter family protein</fullName>
    </submittedName>
</protein>
<proteinExistence type="predicted"/>
<dbReference type="GO" id="GO:0016020">
    <property type="term" value="C:membrane"/>
    <property type="evidence" value="ECO:0007669"/>
    <property type="project" value="InterPro"/>
</dbReference>
<feature type="transmembrane region" description="Helical" evidence="1">
    <location>
        <begin position="114"/>
        <end position="131"/>
    </location>
</feature>
<dbReference type="AlphaFoldDB" id="A0A1M5V8Z7"/>
<name>A0A1M5V8Z7_9VIBR</name>
<feature type="transmembrane region" description="Helical" evidence="1">
    <location>
        <begin position="20"/>
        <end position="44"/>
    </location>
</feature>
<keyword evidence="1" id="KW-1133">Transmembrane helix</keyword>
<evidence type="ECO:0000313" key="4">
    <source>
        <dbReference type="Proteomes" id="UP000184608"/>
    </source>
</evidence>
<feature type="transmembrane region" description="Helical" evidence="1">
    <location>
        <begin position="56"/>
        <end position="76"/>
    </location>
</feature>
<dbReference type="EMBL" id="FQXZ01000005">
    <property type="protein sequence ID" value="SHH71681.1"/>
    <property type="molecule type" value="Genomic_DNA"/>
</dbReference>
<reference evidence="3 4" key="1">
    <citation type="submission" date="2016-11" db="EMBL/GenBank/DDBJ databases">
        <authorList>
            <person name="Jaros S."/>
            <person name="Januszkiewicz K."/>
            <person name="Wedrychowicz H."/>
        </authorList>
    </citation>
    <scope>NUCLEOTIDE SEQUENCE [LARGE SCALE GENOMIC DNA]</scope>
    <source>
        <strain evidence="3 4">CECT 7868</strain>
    </source>
</reference>
<organism evidence="3 4">
    <name type="scientific">Vibrio aerogenes CECT 7868</name>
    <dbReference type="NCBI Taxonomy" id="1216006"/>
    <lineage>
        <taxon>Bacteria</taxon>
        <taxon>Pseudomonadati</taxon>
        <taxon>Pseudomonadota</taxon>
        <taxon>Gammaproteobacteria</taxon>
        <taxon>Vibrionales</taxon>
        <taxon>Vibrionaceae</taxon>
        <taxon>Vibrio</taxon>
    </lineage>
</organism>
<feature type="transmembrane region" description="Helical" evidence="1">
    <location>
        <begin position="82"/>
        <end position="107"/>
    </location>
</feature>
<dbReference type="InterPro" id="IPR000620">
    <property type="entry name" value="EamA_dom"/>
</dbReference>
<evidence type="ECO:0000313" key="3">
    <source>
        <dbReference type="EMBL" id="SHH71681.1"/>
    </source>
</evidence>
<dbReference type="Pfam" id="PF00892">
    <property type="entry name" value="EamA"/>
    <property type="match status" value="1"/>
</dbReference>
<dbReference type="Proteomes" id="UP000184608">
    <property type="component" value="Unassembled WGS sequence"/>
</dbReference>
<feature type="transmembrane region" description="Helical" evidence="1">
    <location>
        <begin position="151"/>
        <end position="171"/>
    </location>
</feature>
<dbReference type="STRING" id="1216006.VA7868_00310"/>